<dbReference type="Pfam" id="PF00753">
    <property type="entry name" value="Lactamase_B"/>
    <property type="match status" value="1"/>
</dbReference>
<dbReference type="InterPro" id="IPR001279">
    <property type="entry name" value="Metallo-B-lactamas"/>
</dbReference>
<dbReference type="GO" id="GO:0046872">
    <property type="term" value="F:metal ion binding"/>
    <property type="evidence" value="ECO:0007669"/>
    <property type="project" value="UniProtKB-KW"/>
</dbReference>
<dbReference type="InterPro" id="IPR036866">
    <property type="entry name" value="RibonucZ/Hydroxyglut_hydro"/>
</dbReference>
<evidence type="ECO:0000256" key="2">
    <source>
        <dbReference type="ARBA" id="ARBA00001947"/>
    </source>
</evidence>
<proteinExistence type="inferred from homology"/>
<evidence type="ECO:0000256" key="8">
    <source>
        <dbReference type="ARBA" id="ARBA00022833"/>
    </source>
</evidence>
<evidence type="ECO:0000256" key="7">
    <source>
        <dbReference type="ARBA" id="ARBA00022801"/>
    </source>
</evidence>
<keyword evidence="7" id="KW-0378">Hydrolase</keyword>
<gene>
    <name evidence="11" type="ORF">PBRASI_LOCUS7220</name>
</gene>
<dbReference type="PIRSF" id="PIRSF005457">
    <property type="entry name" value="Glx"/>
    <property type="match status" value="1"/>
</dbReference>
<evidence type="ECO:0000313" key="11">
    <source>
        <dbReference type="EMBL" id="CAG8592897.1"/>
    </source>
</evidence>
<dbReference type="Gene3D" id="3.60.15.10">
    <property type="entry name" value="Ribonuclease Z/Hydroxyacylglutathione hydrolase-like"/>
    <property type="match status" value="1"/>
</dbReference>
<comment type="caution">
    <text evidence="11">The sequence shown here is derived from an EMBL/GenBank/DDBJ whole genome shotgun (WGS) entry which is preliminary data.</text>
</comment>
<dbReference type="AlphaFoldDB" id="A0A9N9C6Y8"/>
<evidence type="ECO:0000256" key="4">
    <source>
        <dbReference type="ARBA" id="ARBA00006759"/>
    </source>
</evidence>
<organism evidence="11 12">
    <name type="scientific">Paraglomus brasilianum</name>
    <dbReference type="NCBI Taxonomy" id="144538"/>
    <lineage>
        <taxon>Eukaryota</taxon>
        <taxon>Fungi</taxon>
        <taxon>Fungi incertae sedis</taxon>
        <taxon>Mucoromycota</taxon>
        <taxon>Glomeromycotina</taxon>
        <taxon>Glomeromycetes</taxon>
        <taxon>Paraglomerales</taxon>
        <taxon>Paraglomeraceae</taxon>
        <taxon>Paraglomus</taxon>
    </lineage>
</organism>
<reference evidence="11" key="1">
    <citation type="submission" date="2021-06" db="EMBL/GenBank/DDBJ databases">
        <authorList>
            <person name="Kallberg Y."/>
            <person name="Tangrot J."/>
            <person name="Rosling A."/>
        </authorList>
    </citation>
    <scope>NUCLEOTIDE SEQUENCE</scope>
    <source>
        <strain evidence="11">BR232B</strain>
    </source>
</reference>
<dbReference type="InterPro" id="IPR035680">
    <property type="entry name" value="Clx_II_MBL"/>
</dbReference>
<dbReference type="FunFam" id="3.60.15.10:FF:000019">
    <property type="entry name" value="Hydroxyacylglutathione hydrolase, mitochondrial"/>
    <property type="match status" value="1"/>
</dbReference>
<dbReference type="OrthoDB" id="515692at2759"/>
<dbReference type="InterPro" id="IPR017782">
    <property type="entry name" value="Hydroxyacylglutathione_Hdrlase"/>
</dbReference>
<accession>A0A9N9C6Y8</accession>
<sequence length="249" mass="27636">MTIVPIPVLKDNYAYLVVDSNTKEAAVVDPAEPRKVQSVVDEHGVKLKHLITTHHHMDHSIGNEDFIRKYPELKVYGGDDRIPGMNHKVEDGEVFKVGDISIKAIYTPGHTTGSFSFYLTDNEETAVFTGDTLFIGGCGRFFEGTAADVYNSLINTLASLPPSTKVYCGHEYTASNLKFAASVDPDNQMLKDKVSIVSNQQYTVPSTIGDELKFNPFMRVHEEAIKKATGKSNPVEVMGMLREMKDSFR</sequence>
<dbReference type="PANTHER" id="PTHR11935:SF94">
    <property type="entry name" value="TENZING NORGAY, ISOFORM C"/>
    <property type="match status" value="1"/>
</dbReference>
<dbReference type="GO" id="GO:0004416">
    <property type="term" value="F:hydroxyacylglutathione hydrolase activity"/>
    <property type="evidence" value="ECO:0007669"/>
    <property type="project" value="UniProtKB-EC"/>
</dbReference>
<dbReference type="SUPFAM" id="SSF56281">
    <property type="entry name" value="Metallo-hydrolase/oxidoreductase"/>
    <property type="match status" value="1"/>
</dbReference>
<keyword evidence="8" id="KW-0862">Zinc</keyword>
<dbReference type="GO" id="GO:0019243">
    <property type="term" value="P:methylglyoxal catabolic process to D-lactate via S-lactoyl-glutathione"/>
    <property type="evidence" value="ECO:0007669"/>
    <property type="project" value="InterPro"/>
</dbReference>
<evidence type="ECO:0000256" key="1">
    <source>
        <dbReference type="ARBA" id="ARBA00001623"/>
    </source>
</evidence>
<dbReference type="NCBIfam" id="TIGR03413">
    <property type="entry name" value="GSH_gloB"/>
    <property type="match status" value="1"/>
</dbReference>
<comment type="catalytic activity">
    <reaction evidence="1">
        <text>an S-(2-hydroxyacyl)glutathione + H2O = a 2-hydroxy carboxylate + glutathione + H(+)</text>
        <dbReference type="Rhea" id="RHEA:21864"/>
        <dbReference type="ChEBI" id="CHEBI:15377"/>
        <dbReference type="ChEBI" id="CHEBI:15378"/>
        <dbReference type="ChEBI" id="CHEBI:57925"/>
        <dbReference type="ChEBI" id="CHEBI:58896"/>
        <dbReference type="ChEBI" id="CHEBI:71261"/>
        <dbReference type="EC" id="3.1.2.6"/>
    </reaction>
</comment>
<dbReference type="HAMAP" id="MF_01374">
    <property type="entry name" value="Glyoxalase_2"/>
    <property type="match status" value="1"/>
</dbReference>
<feature type="domain" description="Metallo-beta-lactamase" evidence="10">
    <location>
        <begin position="11"/>
        <end position="170"/>
    </location>
</feature>
<name>A0A9N9C6Y8_9GLOM</name>
<evidence type="ECO:0000256" key="6">
    <source>
        <dbReference type="ARBA" id="ARBA00022723"/>
    </source>
</evidence>
<dbReference type="SMART" id="SM00849">
    <property type="entry name" value="Lactamase_B"/>
    <property type="match status" value="1"/>
</dbReference>
<dbReference type="PANTHER" id="PTHR11935">
    <property type="entry name" value="BETA LACTAMASE DOMAIN"/>
    <property type="match status" value="1"/>
</dbReference>
<dbReference type="Pfam" id="PF16123">
    <property type="entry name" value="HAGH_C"/>
    <property type="match status" value="1"/>
</dbReference>
<comment type="similarity">
    <text evidence="4">Belongs to the metallo-beta-lactamase superfamily. Glyoxalase II family.</text>
</comment>
<keyword evidence="6" id="KW-0479">Metal-binding</keyword>
<evidence type="ECO:0000259" key="10">
    <source>
        <dbReference type="SMART" id="SM00849"/>
    </source>
</evidence>
<dbReference type="Proteomes" id="UP000789739">
    <property type="component" value="Unassembled WGS sequence"/>
</dbReference>
<keyword evidence="12" id="KW-1185">Reference proteome</keyword>
<comment type="cofactor">
    <cofactor evidence="2">
        <name>Zn(2+)</name>
        <dbReference type="ChEBI" id="CHEBI:29105"/>
    </cofactor>
</comment>
<comment type="pathway">
    <text evidence="3">Secondary metabolite metabolism; methylglyoxal degradation; (R)-lactate from methylglyoxal: step 2/2.</text>
</comment>
<dbReference type="EMBL" id="CAJVPI010001074">
    <property type="protein sequence ID" value="CAG8592897.1"/>
    <property type="molecule type" value="Genomic_DNA"/>
</dbReference>
<protein>
    <recommendedName>
        <fullName evidence="5">hydroxyacylglutathione hydrolase</fullName>
        <ecNumber evidence="5">3.1.2.6</ecNumber>
    </recommendedName>
    <alternativeName>
        <fullName evidence="9">Glyoxalase II</fullName>
    </alternativeName>
</protein>
<evidence type="ECO:0000256" key="3">
    <source>
        <dbReference type="ARBA" id="ARBA00004963"/>
    </source>
</evidence>
<evidence type="ECO:0000256" key="9">
    <source>
        <dbReference type="ARBA" id="ARBA00031044"/>
    </source>
</evidence>
<dbReference type="EC" id="3.1.2.6" evidence="5"/>
<dbReference type="CDD" id="cd07723">
    <property type="entry name" value="hydroxyacylglutathione_hydrolase_MBL-fold"/>
    <property type="match status" value="1"/>
</dbReference>
<evidence type="ECO:0000256" key="5">
    <source>
        <dbReference type="ARBA" id="ARBA00011917"/>
    </source>
</evidence>
<dbReference type="InterPro" id="IPR032282">
    <property type="entry name" value="HAGH_C"/>
</dbReference>
<evidence type="ECO:0000313" key="12">
    <source>
        <dbReference type="Proteomes" id="UP000789739"/>
    </source>
</evidence>